<feature type="compositionally biased region" description="Basic and acidic residues" evidence="1">
    <location>
        <begin position="828"/>
        <end position="847"/>
    </location>
</feature>
<dbReference type="InterPro" id="IPR051566">
    <property type="entry name" value="CNKSR"/>
</dbReference>
<feature type="compositionally biased region" description="Polar residues" evidence="1">
    <location>
        <begin position="483"/>
        <end position="514"/>
    </location>
</feature>
<feature type="domain" description="PDZ" evidence="4">
    <location>
        <begin position="223"/>
        <end position="303"/>
    </location>
</feature>
<dbReference type="InterPro" id="IPR013761">
    <property type="entry name" value="SAM/pointed_sf"/>
</dbReference>
<feature type="compositionally biased region" description="Polar residues" evidence="1">
    <location>
        <begin position="383"/>
        <end position="393"/>
    </location>
</feature>
<dbReference type="Pfam" id="PF00169">
    <property type="entry name" value="PH"/>
    <property type="match status" value="1"/>
</dbReference>
<evidence type="ECO:0000259" key="2">
    <source>
        <dbReference type="PROSITE" id="PS50003"/>
    </source>
</evidence>
<evidence type="ECO:0000259" key="3">
    <source>
        <dbReference type="PROSITE" id="PS50105"/>
    </source>
</evidence>
<dbReference type="PANTHER" id="PTHR12844">
    <property type="entry name" value="CONNECTOR ENCHANCER OF KINASE SUPPRESSOR OF RAS"/>
    <property type="match status" value="1"/>
</dbReference>
<dbReference type="InterPro" id="IPR011993">
    <property type="entry name" value="PH-like_dom_sf"/>
</dbReference>
<dbReference type="InterPro" id="IPR001660">
    <property type="entry name" value="SAM"/>
</dbReference>
<dbReference type="Gene3D" id="2.30.42.10">
    <property type="match status" value="1"/>
</dbReference>
<dbReference type="SUPFAM" id="SSF47769">
    <property type="entry name" value="SAM/Pointed domain"/>
    <property type="match status" value="1"/>
</dbReference>
<organism evidence="5 6">
    <name type="scientific">Oikopleura dioica</name>
    <name type="common">Tunicate</name>
    <dbReference type="NCBI Taxonomy" id="34765"/>
    <lineage>
        <taxon>Eukaryota</taxon>
        <taxon>Metazoa</taxon>
        <taxon>Chordata</taxon>
        <taxon>Tunicata</taxon>
        <taxon>Appendicularia</taxon>
        <taxon>Copelata</taxon>
        <taxon>Oikopleuridae</taxon>
        <taxon>Oikopleura</taxon>
    </lineage>
</organism>
<dbReference type="PANTHER" id="PTHR12844:SF42">
    <property type="entry name" value="CONNECTOR ENHANCER OF KSR PROTEIN CNK"/>
    <property type="match status" value="1"/>
</dbReference>
<dbReference type="PROSITE" id="PS50003">
    <property type="entry name" value="PH_DOMAIN"/>
    <property type="match status" value="1"/>
</dbReference>
<dbReference type="PROSITE" id="PS50106">
    <property type="entry name" value="PDZ"/>
    <property type="match status" value="1"/>
</dbReference>
<feature type="compositionally biased region" description="Polar residues" evidence="1">
    <location>
        <begin position="530"/>
        <end position="543"/>
    </location>
</feature>
<feature type="compositionally biased region" description="Polar residues" evidence="1">
    <location>
        <begin position="809"/>
        <end position="825"/>
    </location>
</feature>
<keyword evidence="6" id="KW-1185">Reference proteome</keyword>
<evidence type="ECO:0000259" key="4">
    <source>
        <dbReference type="PROSITE" id="PS50106"/>
    </source>
</evidence>
<feature type="region of interest" description="Disordered" evidence="1">
    <location>
        <begin position="309"/>
        <end position="393"/>
    </location>
</feature>
<dbReference type="SMART" id="SM00233">
    <property type="entry name" value="PH"/>
    <property type="match status" value="1"/>
</dbReference>
<feature type="domain" description="SAM" evidence="3">
    <location>
        <begin position="10"/>
        <end position="73"/>
    </location>
</feature>
<evidence type="ECO:0000313" key="5">
    <source>
        <dbReference type="EMBL" id="CAG5097980.1"/>
    </source>
</evidence>
<protein>
    <submittedName>
        <fullName evidence="5">Oidioi.mRNA.OKI2018_I69.XSR.g15316.t1.cds</fullName>
    </submittedName>
</protein>
<feature type="compositionally biased region" description="Low complexity" evidence="1">
    <location>
        <begin position="461"/>
        <end position="473"/>
    </location>
</feature>
<dbReference type="InterPro" id="IPR001849">
    <property type="entry name" value="PH_domain"/>
</dbReference>
<feature type="compositionally biased region" description="Polar residues" evidence="1">
    <location>
        <begin position="338"/>
        <end position="348"/>
    </location>
</feature>
<dbReference type="EMBL" id="OU015569">
    <property type="protein sequence ID" value="CAG5097980.1"/>
    <property type="molecule type" value="Genomic_DNA"/>
</dbReference>
<feature type="domain" description="PH" evidence="2">
    <location>
        <begin position="612"/>
        <end position="712"/>
    </location>
</feature>
<reference evidence="5 6" key="1">
    <citation type="submission" date="2021-04" db="EMBL/GenBank/DDBJ databases">
        <authorList>
            <person name="Bliznina A."/>
        </authorList>
    </citation>
    <scope>NUCLEOTIDE SEQUENCE [LARGE SCALE GENOMIC DNA]</scope>
</reference>
<feature type="compositionally biased region" description="Low complexity" evidence="1">
    <location>
        <begin position="794"/>
        <end position="808"/>
    </location>
</feature>
<feature type="region of interest" description="Disordered" evidence="1">
    <location>
        <begin position="461"/>
        <end position="555"/>
    </location>
</feature>
<dbReference type="Pfam" id="PF00536">
    <property type="entry name" value="SAM_1"/>
    <property type="match status" value="1"/>
</dbReference>
<name>A0ABN7SLN2_OIKDI</name>
<gene>
    <name evidence="5" type="ORF">OKIOD_LOCUS6874</name>
</gene>
<dbReference type="Gene3D" id="1.10.150.50">
    <property type="entry name" value="Transcription Factor, Ets-1"/>
    <property type="match status" value="1"/>
</dbReference>
<dbReference type="SUPFAM" id="SSF50729">
    <property type="entry name" value="PH domain-like"/>
    <property type="match status" value="1"/>
</dbReference>
<dbReference type="Gene3D" id="2.30.29.30">
    <property type="entry name" value="Pleckstrin-homology domain (PH domain)/Phosphotyrosine-binding domain (PTB)"/>
    <property type="match status" value="1"/>
</dbReference>
<evidence type="ECO:0000256" key="1">
    <source>
        <dbReference type="SAM" id="MobiDB-lite"/>
    </source>
</evidence>
<dbReference type="SUPFAM" id="SSF50156">
    <property type="entry name" value="PDZ domain-like"/>
    <property type="match status" value="1"/>
</dbReference>
<dbReference type="InterPro" id="IPR001478">
    <property type="entry name" value="PDZ"/>
</dbReference>
<sequence>MSFRPVPRDWTTNEVTSWINGLEDGLIEYKRNLGKLNGAELFDLDSTQLETLGVFKCGHQEAILDSISLLLETFNAESGQSSENNTGKRTNIGSLKYATQQLASKCSALQTIRPTNQPLPIGHQQGVNAINSNKLSNQQLELVIAVLTQVRQVCCFLAGVLDQSHADYSKFVKIALELSQTALQPLPAWLGIEPITSCCVELCQIADKIQRNQAAQHYPTTETVTIKRDSNNSLGLFLRQRPVDGTLEITGAKEQSHAFGLVRTGDELIAINNQVIVGWSLSNVVQLLKNCGECAELMLKRKGNVRMTIHSRSQSTPEVWLPSDSDRLSINRRRSAGPNVNSGPNGASSHHRRKPILSLPPPPPEPYRPKRPHSMDMRAHSVGNLTGSESPNSLMDAAVSMSQVSLPTSSGSDMYFKVVYEDPERPKVEGTQSTAGPGGAFSSSVDKLIDEQEKNLIKQLESTSLSQSQRSSQVPLNDEPSRYSHNYHSRQGSVASGRTGYSTSHSNLSASSMDNLEGSHHVLSNPPPVNSQITSQKAVTDSMDSIPPIPDHKDSSLREQIVTKLNQNHNNSSHQQHHLTAMMRTTSEPRLLSNSTDSLSVLANSSIGNTPSIVLRDVLYRKSEHKSNILQNKWTKVWAVLQNNTLYIYNDSKETDSVIDPIILYGQTASIPDSCKRKYSFQLSGSRCNVLLAAESYEKQRRWMSALSTASGAYQAIPGNISVPKDSPKKNLNTRRDVLPVAKRSMSVENISRKMNAINIDVLRSSSTSTPPATSEVVLRPKSFEEQKVLRPKSLLSTASSSSQPMSSGNIEKQTTGESVQTRHNSFPKRENSLETRKIAEDKEWGDALHPSYV</sequence>
<dbReference type="SMART" id="SM00228">
    <property type="entry name" value="PDZ"/>
    <property type="match status" value="1"/>
</dbReference>
<feature type="region of interest" description="Disordered" evidence="1">
    <location>
        <begin position="789"/>
        <end position="854"/>
    </location>
</feature>
<evidence type="ECO:0000313" key="6">
    <source>
        <dbReference type="Proteomes" id="UP001158576"/>
    </source>
</evidence>
<dbReference type="Proteomes" id="UP001158576">
    <property type="component" value="Chromosome XSR"/>
</dbReference>
<dbReference type="InterPro" id="IPR036034">
    <property type="entry name" value="PDZ_sf"/>
</dbReference>
<dbReference type="Pfam" id="PF00595">
    <property type="entry name" value="PDZ"/>
    <property type="match status" value="1"/>
</dbReference>
<dbReference type="PROSITE" id="PS50105">
    <property type="entry name" value="SAM_DOMAIN"/>
    <property type="match status" value="1"/>
</dbReference>
<accession>A0ABN7SLN2</accession>
<proteinExistence type="predicted"/>